<dbReference type="InterPro" id="IPR013249">
    <property type="entry name" value="RNA_pol_sigma70_r4_t2"/>
</dbReference>
<dbReference type="Gene3D" id="1.10.10.10">
    <property type="entry name" value="Winged helix-like DNA-binding domain superfamily/Winged helix DNA-binding domain"/>
    <property type="match status" value="1"/>
</dbReference>
<dbReference type="InterPro" id="IPR039425">
    <property type="entry name" value="RNA_pol_sigma-70-like"/>
</dbReference>
<evidence type="ECO:0000259" key="6">
    <source>
        <dbReference type="Pfam" id="PF04542"/>
    </source>
</evidence>
<dbReference type="AlphaFoldDB" id="A0A4Q2KNY4"/>
<dbReference type="SUPFAM" id="SSF88659">
    <property type="entry name" value="Sigma3 and sigma4 domains of RNA polymerase sigma factors"/>
    <property type="match status" value="1"/>
</dbReference>
<evidence type="ECO:0000313" key="8">
    <source>
        <dbReference type="EMBL" id="RXZ67085.1"/>
    </source>
</evidence>
<keyword evidence="5" id="KW-0804">Transcription</keyword>
<comment type="caution">
    <text evidence="8">The sequence shown here is derived from an EMBL/GenBank/DDBJ whole genome shotgun (WGS) entry which is preliminary data.</text>
</comment>
<dbReference type="NCBIfam" id="TIGR02937">
    <property type="entry name" value="sigma70-ECF"/>
    <property type="match status" value="1"/>
</dbReference>
<dbReference type="GO" id="GO:0016987">
    <property type="term" value="F:sigma factor activity"/>
    <property type="evidence" value="ECO:0007669"/>
    <property type="project" value="UniProtKB-KW"/>
</dbReference>
<evidence type="ECO:0000313" key="9">
    <source>
        <dbReference type="Proteomes" id="UP000293865"/>
    </source>
</evidence>
<dbReference type="InterPro" id="IPR036388">
    <property type="entry name" value="WH-like_DNA-bd_sf"/>
</dbReference>
<dbReference type="PANTHER" id="PTHR43133:SF8">
    <property type="entry name" value="RNA POLYMERASE SIGMA FACTOR HI_1459-RELATED"/>
    <property type="match status" value="1"/>
</dbReference>
<comment type="similarity">
    <text evidence="1">Belongs to the sigma-70 factor family. ECF subfamily.</text>
</comment>
<keyword evidence="3" id="KW-0731">Sigma factor</keyword>
<dbReference type="OrthoDB" id="3688906at2"/>
<dbReference type="EMBL" id="SDPN01000065">
    <property type="protein sequence ID" value="RXZ67085.1"/>
    <property type="molecule type" value="Genomic_DNA"/>
</dbReference>
<keyword evidence="2" id="KW-0805">Transcription regulation</keyword>
<dbReference type="Pfam" id="PF04542">
    <property type="entry name" value="Sigma70_r2"/>
    <property type="match status" value="1"/>
</dbReference>
<keyword evidence="4" id="KW-0238">DNA-binding</keyword>
<dbReference type="Proteomes" id="UP000293865">
    <property type="component" value="Unassembled WGS sequence"/>
</dbReference>
<accession>A0A4Q2KNY4</accession>
<dbReference type="RefSeq" id="WP_129522505.1">
    <property type="nucleotide sequence ID" value="NZ_SDPN01000065.1"/>
</dbReference>
<dbReference type="GO" id="GO:0006352">
    <property type="term" value="P:DNA-templated transcription initiation"/>
    <property type="evidence" value="ECO:0007669"/>
    <property type="project" value="InterPro"/>
</dbReference>
<evidence type="ECO:0000256" key="5">
    <source>
        <dbReference type="ARBA" id="ARBA00023163"/>
    </source>
</evidence>
<sequence>MARSWDAVATKLVVERGDALSRYAYLLTGSVDDAADLVQDALVRTFGTPRFGLTLPRAEAYVRRAILNAVIDRSRRDGTWRKVRHLTLAPTSVEPADAASDERLDLLERIRGLAPRQAACIVLRYYDDLTVDQVAQSLGISSGAVKRYLSDGLRALSSAIDPAGERSTRTGGDHVSR</sequence>
<name>A0A4Q2KNY4_9MICO</name>
<dbReference type="InterPro" id="IPR013324">
    <property type="entry name" value="RNA_pol_sigma_r3/r4-like"/>
</dbReference>
<dbReference type="CDD" id="cd06171">
    <property type="entry name" value="Sigma70_r4"/>
    <property type="match status" value="1"/>
</dbReference>
<dbReference type="PANTHER" id="PTHR43133">
    <property type="entry name" value="RNA POLYMERASE ECF-TYPE SIGMA FACTO"/>
    <property type="match status" value="1"/>
</dbReference>
<dbReference type="SUPFAM" id="SSF88946">
    <property type="entry name" value="Sigma2 domain of RNA polymerase sigma factors"/>
    <property type="match status" value="1"/>
</dbReference>
<dbReference type="GO" id="GO:0003677">
    <property type="term" value="F:DNA binding"/>
    <property type="evidence" value="ECO:0007669"/>
    <property type="project" value="UniProtKB-KW"/>
</dbReference>
<dbReference type="Pfam" id="PF08281">
    <property type="entry name" value="Sigma70_r4_2"/>
    <property type="match status" value="1"/>
</dbReference>
<reference evidence="8 9" key="1">
    <citation type="submission" date="2019-01" db="EMBL/GenBank/DDBJ databases">
        <title>Agromyces.</title>
        <authorList>
            <person name="Li J."/>
        </authorList>
    </citation>
    <scope>NUCLEOTIDE SEQUENCE [LARGE SCALE GENOMIC DNA]</scope>
    <source>
        <strain evidence="8 9">DSM 15934</strain>
    </source>
</reference>
<dbReference type="Gene3D" id="1.10.1740.10">
    <property type="match status" value="1"/>
</dbReference>
<evidence type="ECO:0000256" key="4">
    <source>
        <dbReference type="ARBA" id="ARBA00023125"/>
    </source>
</evidence>
<organism evidence="8 9">
    <name type="scientific">Agromyces albus</name>
    <dbReference type="NCBI Taxonomy" id="205332"/>
    <lineage>
        <taxon>Bacteria</taxon>
        <taxon>Bacillati</taxon>
        <taxon>Actinomycetota</taxon>
        <taxon>Actinomycetes</taxon>
        <taxon>Micrococcales</taxon>
        <taxon>Microbacteriaceae</taxon>
        <taxon>Agromyces</taxon>
    </lineage>
</organism>
<evidence type="ECO:0000256" key="1">
    <source>
        <dbReference type="ARBA" id="ARBA00010641"/>
    </source>
</evidence>
<feature type="domain" description="RNA polymerase sigma factor 70 region 4 type 2" evidence="7">
    <location>
        <begin position="104"/>
        <end position="156"/>
    </location>
</feature>
<feature type="domain" description="RNA polymerase sigma-70 region 2" evidence="6">
    <location>
        <begin position="16"/>
        <end position="77"/>
    </location>
</feature>
<dbReference type="InterPro" id="IPR013325">
    <property type="entry name" value="RNA_pol_sigma_r2"/>
</dbReference>
<proteinExistence type="inferred from homology"/>
<evidence type="ECO:0000256" key="3">
    <source>
        <dbReference type="ARBA" id="ARBA00023082"/>
    </source>
</evidence>
<evidence type="ECO:0000259" key="7">
    <source>
        <dbReference type="Pfam" id="PF08281"/>
    </source>
</evidence>
<gene>
    <name evidence="8" type="ORF">ESP51_19350</name>
</gene>
<dbReference type="InterPro" id="IPR014284">
    <property type="entry name" value="RNA_pol_sigma-70_dom"/>
</dbReference>
<dbReference type="InterPro" id="IPR007627">
    <property type="entry name" value="RNA_pol_sigma70_r2"/>
</dbReference>
<protein>
    <submittedName>
        <fullName evidence="8">Sigma-70 family RNA polymerase sigma factor</fullName>
    </submittedName>
</protein>
<keyword evidence="9" id="KW-1185">Reference proteome</keyword>
<evidence type="ECO:0000256" key="2">
    <source>
        <dbReference type="ARBA" id="ARBA00023015"/>
    </source>
</evidence>